<gene>
    <name evidence="2" type="ORF">KEHDKFFH_09080</name>
</gene>
<feature type="chain" id="PRO_5015478865" evidence="1">
    <location>
        <begin position="26"/>
        <end position="420"/>
    </location>
</feature>
<sequence length="420" mass="46487">MDAALIMKIRLAGLLTVMVSAVSQAQPPALNLYTFESPPYQMANQEKGGANRVYGETADTVVCAANRSGWETRIRITPQNRAIHALERNMIDGYFAIDPSAELDNIAKRSDPVALEKWYFFTRGDQPFTDTPRIGVVDGSNEEAWLEANDYSVFLSVTSASQLLALLKRARIDAALMDERVMNGLRLENGDPGMVLERHFVRYAPLYLYLGESFTSSHPEFLGNFNRMLNSCMAGHLALSDEEEHLIRMLSERLISNISSILDIPQIIASGPRQESFTDVMTQDSMWQALAPSGSTQLADQILDLAGSRTLHDWKVAQDGVVTEAMIMNNMGTLAAMSRLTTDYWQGDEAKFQKVLDATRQGLRGIDALYISPIRYDASTSRFQVTVSAPVSPISDGVPLGVLMLGLDAEEALRALERRP</sequence>
<name>A0A2S5ZB49_9GAMM</name>
<proteinExistence type="predicted"/>
<dbReference type="OrthoDB" id="195732at2"/>
<dbReference type="Gene3D" id="3.40.190.10">
    <property type="entry name" value="Periplasmic binding protein-like II"/>
    <property type="match status" value="2"/>
</dbReference>
<protein>
    <submittedName>
        <fullName evidence="2">Uncharacterized protein</fullName>
    </submittedName>
</protein>
<keyword evidence="3" id="KW-1185">Reference proteome</keyword>
<feature type="signal peptide" evidence="1">
    <location>
        <begin position="1"/>
        <end position="25"/>
    </location>
</feature>
<keyword evidence="1" id="KW-0732">Signal</keyword>
<reference evidence="2 3" key="1">
    <citation type="submission" date="2018-01" db="EMBL/GenBank/DDBJ databases">
        <title>Complete genome sequences of the type strains of Marinobacter flavimaris and Marinobacter maroccanus.</title>
        <authorList>
            <person name="Palau M."/>
            <person name="Boujida N."/>
            <person name="Manresa A."/>
            <person name="Minana-Galbis D."/>
        </authorList>
    </citation>
    <scope>NUCLEOTIDE SEQUENCE [LARGE SCALE GENOMIC DNA]</scope>
    <source>
        <strain evidence="2 3">N4</strain>
    </source>
</reference>
<dbReference type="Proteomes" id="UP000239917">
    <property type="component" value="Unassembled WGS sequence"/>
</dbReference>
<evidence type="ECO:0000313" key="3">
    <source>
        <dbReference type="Proteomes" id="UP000239917"/>
    </source>
</evidence>
<organism evidence="2 3">
    <name type="scientific">Marinobacter maroccanus</name>
    <dbReference type="NCBI Taxonomy" id="2055143"/>
    <lineage>
        <taxon>Bacteria</taxon>
        <taxon>Pseudomonadati</taxon>
        <taxon>Pseudomonadota</taxon>
        <taxon>Gammaproteobacteria</taxon>
        <taxon>Pseudomonadales</taxon>
        <taxon>Marinobacteraceae</taxon>
        <taxon>Marinobacter</taxon>
    </lineage>
</organism>
<dbReference type="AlphaFoldDB" id="A0A2S5ZB49"/>
<dbReference type="EMBL" id="PSSX01000006">
    <property type="protein sequence ID" value="PPI84422.1"/>
    <property type="molecule type" value="Genomic_DNA"/>
</dbReference>
<accession>A0A2S5ZB49</accession>
<dbReference type="RefSeq" id="WP_104321628.1">
    <property type="nucleotide sequence ID" value="NZ_PSSX01000006.1"/>
</dbReference>
<evidence type="ECO:0000256" key="1">
    <source>
        <dbReference type="SAM" id="SignalP"/>
    </source>
</evidence>
<comment type="caution">
    <text evidence="2">The sequence shown here is derived from an EMBL/GenBank/DDBJ whole genome shotgun (WGS) entry which is preliminary data.</text>
</comment>
<evidence type="ECO:0000313" key="2">
    <source>
        <dbReference type="EMBL" id="PPI84422.1"/>
    </source>
</evidence>
<dbReference type="SUPFAM" id="SSF53850">
    <property type="entry name" value="Periplasmic binding protein-like II"/>
    <property type="match status" value="1"/>
</dbReference>